<dbReference type="HOGENOM" id="CLU_2899620_0_0_11"/>
<gene>
    <name evidence="2" type="ordered locus">B005_0869</name>
</gene>
<name>J7L0N1_NOCAA</name>
<organism evidence="2 3">
    <name type="scientific">Nocardiopsis alba (strain ATCC BAA-2165 / BE74)</name>
    <dbReference type="NCBI Taxonomy" id="1205910"/>
    <lineage>
        <taxon>Bacteria</taxon>
        <taxon>Bacillati</taxon>
        <taxon>Actinomycetota</taxon>
        <taxon>Actinomycetes</taxon>
        <taxon>Streptosporangiales</taxon>
        <taxon>Nocardiopsidaceae</taxon>
        <taxon>Nocardiopsis</taxon>
    </lineage>
</organism>
<reference evidence="2 3" key="1">
    <citation type="journal article" date="2012" name="J. Bacteriol.">
        <title>Whole-Genome Sequence of Nocardiopsis alba Strain ATCC BAA-2165, Associated with Honeybees.</title>
        <authorList>
            <person name="Qiao J."/>
            <person name="Chen L."/>
            <person name="Li Y."/>
            <person name="Wang J."/>
            <person name="Zhang W."/>
            <person name="Chen S."/>
        </authorList>
    </citation>
    <scope>NUCLEOTIDE SEQUENCE [LARGE SCALE GENOMIC DNA]</scope>
    <source>
        <strain evidence="3">ATCC BAA-2165 / BE74</strain>
    </source>
</reference>
<evidence type="ECO:0000256" key="1">
    <source>
        <dbReference type="SAM" id="MobiDB-lite"/>
    </source>
</evidence>
<dbReference type="KEGG" id="nal:B005_0869"/>
<dbReference type="EMBL" id="CP003788">
    <property type="protein sequence ID" value="AFR06331.1"/>
    <property type="molecule type" value="Genomic_DNA"/>
</dbReference>
<dbReference type="AlphaFoldDB" id="J7L0N1"/>
<dbReference type="Proteomes" id="UP000003779">
    <property type="component" value="Chromosome"/>
</dbReference>
<sequence length="62" mass="6686">MHSSPNPSKGPTRTLPCLTFDDEANRPIDELRALGPHPIRNQRGGIVVDNDTVRGAEPGGVR</sequence>
<dbReference type="STRING" id="1205910.B005_0869"/>
<accession>J7L0N1</accession>
<proteinExistence type="predicted"/>
<protein>
    <submittedName>
        <fullName evidence="2">Uncharacterized protein</fullName>
    </submittedName>
</protein>
<reference evidence="3" key="2">
    <citation type="submission" date="2012-08" db="EMBL/GenBank/DDBJ databases">
        <title>Whole-genome sequence of Nocardiopsis alba strain ATCC BAA-2165 associated with honeybees.</title>
        <authorList>
            <person name="Qiao J."/>
            <person name="Chen L."/>
            <person name="Li Y."/>
            <person name="Wang J."/>
            <person name="Zhang W."/>
            <person name="Chen S."/>
        </authorList>
    </citation>
    <scope>NUCLEOTIDE SEQUENCE [LARGE SCALE GENOMIC DNA]</scope>
    <source>
        <strain evidence="3">ATCC BAA-2165 / BE74</strain>
    </source>
</reference>
<evidence type="ECO:0000313" key="2">
    <source>
        <dbReference type="EMBL" id="AFR06331.1"/>
    </source>
</evidence>
<evidence type="ECO:0000313" key="3">
    <source>
        <dbReference type="Proteomes" id="UP000003779"/>
    </source>
</evidence>
<feature type="region of interest" description="Disordered" evidence="1">
    <location>
        <begin position="31"/>
        <end position="62"/>
    </location>
</feature>